<keyword evidence="3" id="KW-1185">Reference proteome</keyword>
<evidence type="ECO:0000313" key="3">
    <source>
        <dbReference type="Proteomes" id="UP001629523"/>
    </source>
</evidence>
<dbReference type="Gene3D" id="2.60.40.2040">
    <property type="entry name" value="CFA/I fimbrial subunit E, pilin domain"/>
    <property type="match status" value="1"/>
</dbReference>
<proteinExistence type="predicted"/>
<accession>A0ABW9F237</accession>
<feature type="chain" id="PRO_5045066520" evidence="1">
    <location>
        <begin position="20"/>
        <end position="172"/>
    </location>
</feature>
<sequence length="172" mass="19147">MNTLKIALILFLLPLLAKADVIPLGDIDITLEVTAQPRIEVEKPQGGWYSSIKLRNNPENPSIYQAEIPVTIKLRRQESYRVSVKQPLILARHSGVMYTPAQKFSPAEISWGTDHANMRPLSHKPEIFSTGKNASNQTSTDYLLQITALAPKGPDIVGKYHGQLTLLFETNS</sequence>
<comment type="caution">
    <text evidence="2">The sequence shown here is derived from an EMBL/GenBank/DDBJ whole genome shotgun (WGS) entry which is preliminary data.</text>
</comment>
<feature type="signal peptide" evidence="1">
    <location>
        <begin position="1"/>
        <end position="19"/>
    </location>
</feature>
<reference evidence="2 3" key="1">
    <citation type="journal article" date="2024" name="Infect. Genet. Evol.">
        <title>Characteristics and comparative genome analysis of Yersinia enterocolitica and related species associated with human infections in Switzerland 2019-2023.</title>
        <authorList>
            <person name="Stevens M.J.A."/>
            <person name="Horlbog J.A."/>
            <person name="Diethelm A."/>
            <person name="Stephan R."/>
            <person name="Nuesch-Inderbinen M."/>
        </authorList>
    </citation>
    <scope>NUCLEOTIDE SEQUENCE [LARGE SCALE GENOMIC DNA]</scope>
    <source>
        <strain evidence="2 3">N20-0302</strain>
    </source>
</reference>
<dbReference type="EMBL" id="JBBEST010000011">
    <property type="protein sequence ID" value="MFM1348391.1"/>
    <property type="molecule type" value="Genomic_DNA"/>
</dbReference>
<name>A0ABW9F237_9GAMM</name>
<gene>
    <name evidence="2" type="ORF">WFP14_17735</name>
</gene>
<evidence type="ECO:0000256" key="1">
    <source>
        <dbReference type="SAM" id="SignalP"/>
    </source>
</evidence>
<evidence type="ECO:0000313" key="2">
    <source>
        <dbReference type="EMBL" id="MFM1348391.1"/>
    </source>
</evidence>
<dbReference type="RefSeq" id="WP_050076869.1">
    <property type="nucleotide sequence ID" value="NZ_CABHYX010000054.1"/>
</dbReference>
<protein>
    <submittedName>
        <fullName evidence="2">Fimbrial protein</fullName>
    </submittedName>
</protein>
<dbReference type="Proteomes" id="UP001629523">
    <property type="component" value="Unassembled WGS sequence"/>
</dbReference>
<organism evidence="2 3">
    <name type="scientific">Yersinia proxima</name>
    <dbReference type="NCBI Taxonomy" id="2890316"/>
    <lineage>
        <taxon>Bacteria</taxon>
        <taxon>Pseudomonadati</taxon>
        <taxon>Pseudomonadota</taxon>
        <taxon>Gammaproteobacteria</taxon>
        <taxon>Enterobacterales</taxon>
        <taxon>Yersiniaceae</taxon>
        <taxon>Yersinia</taxon>
    </lineage>
</organism>
<keyword evidence="1" id="KW-0732">Signal</keyword>